<accession>A0A0G3EI52</accession>
<dbReference type="AlphaFoldDB" id="A0A0G3EI52"/>
<reference evidence="2 3" key="2">
    <citation type="journal article" date="2016" name="ISME J.">
        <title>Characterization of the first cultured representative of Verrucomicrobia subdivision 5 indicates the proposal of a novel phylum.</title>
        <authorList>
            <person name="Spring S."/>
            <person name="Bunk B."/>
            <person name="Sproer C."/>
            <person name="Schumann P."/>
            <person name="Rohde M."/>
            <person name="Tindall B.J."/>
            <person name="Klenk H.P."/>
        </authorList>
    </citation>
    <scope>NUCLEOTIDE SEQUENCE [LARGE SCALE GENOMIC DNA]</scope>
    <source>
        <strain evidence="2 3">L21-Fru-AB</strain>
    </source>
</reference>
<proteinExistence type="predicted"/>
<protein>
    <submittedName>
        <fullName evidence="2">Uncharacterized protein</fullName>
    </submittedName>
</protein>
<evidence type="ECO:0000313" key="3">
    <source>
        <dbReference type="Proteomes" id="UP000035268"/>
    </source>
</evidence>
<evidence type="ECO:0000256" key="1">
    <source>
        <dbReference type="SAM" id="MobiDB-lite"/>
    </source>
</evidence>
<keyword evidence="3" id="KW-1185">Reference proteome</keyword>
<feature type="compositionally biased region" description="Gly residues" evidence="1">
    <location>
        <begin position="59"/>
        <end position="68"/>
    </location>
</feature>
<name>A0A0G3EI52_9BACT</name>
<feature type="region of interest" description="Disordered" evidence="1">
    <location>
        <begin position="349"/>
        <end position="376"/>
    </location>
</feature>
<dbReference type="STRING" id="1307763.L21SP4_01247"/>
<sequence length="422" mass="44973">MAVGGSVSTAPAGPRGSRGKRGNGPCGASWQSGGAFPRAKRCLEARSAVVPSWRRRGNGPRGPRGSRGGVPPSEALPRGAKRRFHERGGSWQSGDMSFPRAKRCLEARSAVVPSGEACQRPLRGLVAVGGDRGNRGICRFPERSVFPRPKAVSTSGGKRVNGPCGPRGNRGGSWQSGDMSFPRAQRCLEARSAVSSSGGKRVNGPCGASWQSGGAFPRAKRCLEARSAVVPSWRRRGNGPRGPRGSRGRSWQSGDMSFPRAKRFPEAEGRFHERREACQRPLRGLVAVGGYVVSPSAALPRGAKRRFLERGKACQRPLRGLVAIGGDRGSRGICRFPERSVFPRREAPFPRAGESVSTAPAGPRGNRGGSWQSGDMSFPRAKRCLEARSAVVPSAALPRGAKRRCPESTRTSNEVVEIGVVE</sequence>
<organism evidence="2 3">
    <name type="scientific">Kiritimatiella glycovorans</name>
    <dbReference type="NCBI Taxonomy" id="1307763"/>
    <lineage>
        <taxon>Bacteria</taxon>
        <taxon>Pseudomonadati</taxon>
        <taxon>Kiritimatiellota</taxon>
        <taxon>Kiritimatiellia</taxon>
        <taxon>Kiritimatiellales</taxon>
        <taxon>Kiritimatiellaceae</taxon>
        <taxon>Kiritimatiella</taxon>
    </lineage>
</organism>
<feature type="compositionally biased region" description="Basic and acidic residues" evidence="1">
    <location>
        <begin position="263"/>
        <end position="272"/>
    </location>
</feature>
<feature type="region of interest" description="Disordered" evidence="1">
    <location>
        <begin position="47"/>
        <end position="98"/>
    </location>
</feature>
<reference evidence="3" key="1">
    <citation type="submission" date="2015-02" db="EMBL/GenBank/DDBJ databases">
        <title>Description and complete genome sequence of the first cultured representative of the subdivision 5 of the Verrucomicrobia phylum.</title>
        <authorList>
            <person name="Spring S."/>
            <person name="Bunk B."/>
            <person name="Sproer C."/>
            <person name="Klenk H.-P."/>
        </authorList>
    </citation>
    <scope>NUCLEOTIDE SEQUENCE [LARGE SCALE GENOMIC DNA]</scope>
    <source>
        <strain evidence="3">L21-Fru-AB</strain>
    </source>
</reference>
<dbReference type="Proteomes" id="UP000035268">
    <property type="component" value="Chromosome"/>
</dbReference>
<dbReference type="EMBL" id="CP010904">
    <property type="protein sequence ID" value="AKJ64495.1"/>
    <property type="molecule type" value="Genomic_DNA"/>
</dbReference>
<feature type="region of interest" description="Disordered" evidence="1">
    <location>
        <begin position="149"/>
        <end position="177"/>
    </location>
</feature>
<feature type="region of interest" description="Disordered" evidence="1">
    <location>
        <begin position="1"/>
        <end position="34"/>
    </location>
</feature>
<gene>
    <name evidence="2" type="ORF">L21SP4_01247</name>
</gene>
<feature type="region of interest" description="Disordered" evidence="1">
    <location>
        <begin position="233"/>
        <end position="272"/>
    </location>
</feature>
<dbReference type="KEGG" id="vbl:L21SP4_01247"/>
<evidence type="ECO:0000313" key="2">
    <source>
        <dbReference type="EMBL" id="AKJ64495.1"/>
    </source>
</evidence>